<evidence type="ECO:0000259" key="1">
    <source>
        <dbReference type="Pfam" id="PF22696"/>
    </source>
</evidence>
<dbReference type="OrthoDB" id="2146997at2"/>
<dbReference type="Proteomes" id="UP000051999">
    <property type="component" value="Unassembled WGS sequence"/>
</dbReference>
<gene>
    <name evidence="2" type="ORF">FD35_GL001944</name>
</gene>
<reference evidence="2 3" key="1">
    <citation type="journal article" date="2015" name="Genome Announc.">
        <title>Expanding the biotechnology potential of lactobacilli through comparative genomics of 213 strains and associated genera.</title>
        <authorList>
            <person name="Sun Z."/>
            <person name="Harris H.M."/>
            <person name="McCann A."/>
            <person name="Guo C."/>
            <person name="Argimon S."/>
            <person name="Zhang W."/>
            <person name="Yang X."/>
            <person name="Jeffery I.B."/>
            <person name="Cooney J.C."/>
            <person name="Kagawa T.F."/>
            <person name="Liu W."/>
            <person name="Song Y."/>
            <person name="Salvetti E."/>
            <person name="Wrobel A."/>
            <person name="Rasinkangas P."/>
            <person name="Parkhill J."/>
            <person name="Rea M.C."/>
            <person name="O'Sullivan O."/>
            <person name="Ritari J."/>
            <person name="Douillard F.P."/>
            <person name="Paul Ross R."/>
            <person name="Yang R."/>
            <person name="Briner A.E."/>
            <person name="Felis G.E."/>
            <person name="de Vos W.M."/>
            <person name="Barrangou R."/>
            <person name="Klaenhammer T.R."/>
            <person name="Caufield P.W."/>
            <person name="Cui Y."/>
            <person name="Zhang H."/>
            <person name="O'Toole P.W."/>
        </authorList>
    </citation>
    <scope>NUCLEOTIDE SEQUENCE [LARGE SCALE GENOMIC DNA]</scope>
    <source>
        <strain evidence="2 3">DSM 15814</strain>
    </source>
</reference>
<dbReference type="PATRIC" id="fig|1114972.6.peg.1987"/>
<name>A0A0R1RHW8_9LACO</name>
<accession>A0A0R1RHW8</accession>
<organism evidence="2 3">
    <name type="scientific">Furfurilactobacillus rossiae DSM 15814</name>
    <dbReference type="NCBI Taxonomy" id="1114972"/>
    <lineage>
        <taxon>Bacteria</taxon>
        <taxon>Bacillati</taxon>
        <taxon>Bacillota</taxon>
        <taxon>Bacilli</taxon>
        <taxon>Lactobacillales</taxon>
        <taxon>Lactobacillaceae</taxon>
        <taxon>Furfurilactobacillus</taxon>
    </lineage>
</organism>
<dbReference type="InterPro" id="IPR055196">
    <property type="entry name" value="Putative_PNPOx_2"/>
</dbReference>
<evidence type="ECO:0000313" key="2">
    <source>
        <dbReference type="EMBL" id="KRL56310.1"/>
    </source>
</evidence>
<feature type="domain" description="Pyridoxamine 5'-phosphate oxidase-like" evidence="1">
    <location>
        <begin position="12"/>
        <end position="141"/>
    </location>
</feature>
<dbReference type="AlphaFoldDB" id="A0A0R1RHW8"/>
<dbReference type="EMBL" id="AZFF01000004">
    <property type="protein sequence ID" value="KRL56310.1"/>
    <property type="molecule type" value="Genomic_DNA"/>
</dbReference>
<dbReference type="RefSeq" id="WP_017262599.1">
    <property type="nucleotide sequence ID" value="NZ_AZFF01000004.1"/>
</dbReference>
<dbReference type="Gene3D" id="2.30.110.10">
    <property type="entry name" value="Electron Transport, Fmn-binding Protein, Chain A"/>
    <property type="match status" value="1"/>
</dbReference>
<keyword evidence="3" id="KW-1185">Reference proteome</keyword>
<dbReference type="InterPro" id="IPR012349">
    <property type="entry name" value="Split_barrel_FMN-bd"/>
</dbReference>
<proteinExistence type="predicted"/>
<dbReference type="eggNOG" id="ENOG5030W3A">
    <property type="taxonomic scope" value="Bacteria"/>
</dbReference>
<evidence type="ECO:0000313" key="3">
    <source>
        <dbReference type="Proteomes" id="UP000051999"/>
    </source>
</evidence>
<comment type="caution">
    <text evidence="2">The sequence shown here is derived from an EMBL/GenBank/DDBJ whole genome shotgun (WGS) entry which is preliminary data.</text>
</comment>
<protein>
    <recommendedName>
        <fullName evidence="1">Pyridoxamine 5'-phosphate oxidase-like domain-containing protein</fullName>
    </recommendedName>
</protein>
<dbReference type="Pfam" id="PF22696">
    <property type="entry name" value="Putative_PNPOx_2"/>
    <property type="match status" value="1"/>
</dbReference>
<dbReference type="STRING" id="1114972.FD35_GL001944"/>
<sequence length="147" mass="16488">MDKQDIELLQQVYATADKLALSTSLNDTADVKVINFVWYADQPDTLYFSSVRGSNALAIYAKHADAALITIPHESETTNPFVRAHHVTITPSDKTMADDLLPRYLELVPNYQHVWDAIGPQLVAYEIKLHDVHVDAGLGQRKINLVF</sequence>